<dbReference type="Proteomes" id="UP000318995">
    <property type="component" value="Unassembled WGS sequence"/>
</dbReference>
<dbReference type="GO" id="GO:0016301">
    <property type="term" value="F:kinase activity"/>
    <property type="evidence" value="ECO:0007669"/>
    <property type="project" value="UniProtKB-KW"/>
</dbReference>
<evidence type="ECO:0000313" key="2">
    <source>
        <dbReference type="Proteomes" id="UP000318995"/>
    </source>
</evidence>
<gene>
    <name evidence="1" type="primary">anmK_1</name>
    <name evidence="1" type="ORF">Pla111_00490</name>
</gene>
<dbReference type="EMBL" id="SJPH01000001">
    <property type="protein sequence ID" value="TWT48287.1"/>
    <property type="molecule type" value="Genomic_DNA"/>
</dbReference>
<accession>A0A5C5WCL6</accession>
<dbReference type="Pfam" id="PF03702">
    <property type="entry name" value="AnmK"/>
    <property type="match status" value="1"/>
</dbReference>
<dbReference type="RefSeq" id="WP_146570265.1">
    <property type="nucleotide sequence ID" value="NZ_SJPH01000001.1"/>
</dbReference>
<keyword evidence="1" id="KW-0418">Kinase</keyword>
<organism evidence="1 2">
    <name type="scientific">Botrimarina hoheduenensis</name>
    <dbReference type="NCBI Taxonomy" id="2528000"/>
    <lineage>
        <taxon>Bacteria</taxon>
        <taxon>Pseudomonadati</taxon>
        <taxon>Planctomycetota</taxon>
        <taxon>Planctomycetia</taxon>
        <taxon>Pirellulales</taxon>
        <taxon>Lacipirellulaceae</taxon>
        <taxon>Botrimarina</taxon>
    </lineage>
</organism>
<dbReference type="GO" id="GO:0009254">
    <property type="term" value="P:peptidoglycan turnover"/>
    <property type="evidence" value="ECO:0007669"/>
    <property type="project" value="InterPro"/>
</dbReference>
<dbReference type="SUPFAM" id="SSF53067">
    <property type="entry name" value="Actin-like ATPase domain"/>
    <property type="match status" value="1"/>
</dbReference>
<keyword evidence="2" id="KW-1185">Reference proteome</keyword>
<dbReference type="EC" id="2.7.1.170" evidence="1"/>
<sequence>MIRATPANTTKPTAAAGQYAIGMLSSVTGDAVQAAVIETDGRDAIRSIGGVRLPSPKALHWGLLEATQSDLPMTEVLRLELELTKQYVSALEKLRALHPHEVGKATVIGLDGHTLRRLPEQGTSFQIGNPWLLAEWTGLPVVSDFRRYDMSIGGQGAPLEALYHWALMALEPRPALMLNLGPVTSLSWLSRDNSIIAGDVGPGFELLDEWVQEVAEAPHDYDGRVSQAGVVDKQSVKNALESPFFSRPLPRTPTRSDFETIDVSGLSPTDGAATICAIIAESIVSAVEQLPEPPARAWVTGDGSRHPLILQRLSEVFDEVCNVSQRDLNPETLQAECFGWLAVRYQRGLPVTSPETTGCRVAGCAGMSTSRGPWL</sequence>
<reference evidence="1 2" key="1">
    <citation type="submission" date="2019-02" db="EMBL/GenBank/DDBJ databases">
        <title>Deep-cultivation of Planctomycetes and their phenomic and genomic characterization uncovers novel biology.</title>
        <authorList>
            <person name="Wiegand S."/>
            <person name="Jogler M."/>
            <person name="Boedeker C."/>
            <person name="Pinto D."/>
            <person name="Vollmers J."/>
            <person name="Rivas-Marin E."/>
            <person name="Kohn T."/>
            <person name="Peeters S.H."/>
            <person name="Heuer A."/>
            <person name="Rast P."/>
            <person name="Oberbeckmann S."/>
            <person name="Bunk B."/>
            <person name="Jeske O."/>
            <person name="Meyerdierks A."/>
            <person name="Storesund J.E."/>
            <person name="Kallscheuer N."/>
            <person name="Luecker S."/>
            <person name="Lage O.M."/>
            <person name="Pohl T."/>
            <person name="Merkel B.J."/>
            <person name="Hornburger P."/>
            <person name="Mueller R.-W."/>
            <person name="Bruemmer F."/>
            <person name="Labrenz M."/>
            <person name="Spormann A.M."/>
            <person name="Op Den Camp H."/>
            <person name="Overmann J."/>
            <person name="Amann R."/>
            <person name="Jetten M.S.M."/>
            <person name="Mascher T."/>
            <person name="Medema M.H."/>
            <person name="Devos D.P."/>
            <person name="Kaster A.-K."/>
            <person name="Ovreas L."/>
            <person name="Rohde M."/>
            <person name="Galperin M.Y."/>
            <person name="Jogler C."/>
        </authorList>
    </citation>
    <scope>NUCLEOTIDE SEQUENCE [LARGE SCALE GENOMIC DNA]</scope>
    <source>
        <strain evidence="1 2">Pla111</strain>
    </source>
</reference>
<protein>
    <submittedName>
        <fullName evidence="1">Anhydro-N-acetylmuramic acid kinase</fullName>
        <ecNumber evidence="1">2.7.1.170</ecNumber>
    </submittedName>
</protein>
<evidence type="ECO:0000313" key="1">
    <source>
        <dbReference type="EMBL" id="TWT48287.1"/>
    </source>
</evidence>
<dbReference type="GO" id="GO:0005524">
    <property type="term" value="F:ATP binding"/>
    <property type="evidence" value="ECO:0007669"/>
    <property type="project" value="InterPro"/>
</dbReference>
<dbReference type="PANTHER" id="PTHR30605:SF0">
    <property type="entry name" value="ANHYDRO-N-ACETYLMURAMIC ACID KINASE"/>
    <property type="match status" value="1"/>
</dbReference>
<dbReference type="AlphaFoldDB" id="A0A5C5WCL6"/>
<dbReference type="InterPro" id="IPR005338">
    <property type="entry name" value="Anhydro_N_Ac-Mur_kinase"/>
</dbReference>
<proteinExistence type="predicted"/>
<dbReference type="Gene3D" id="3.30.420.40">
    <property type="match status" value="2"/>
</dbReference>
<comment type="caution">
    <text evidence="1">The sequence shown here is derived from an EMBL/GenBank/DDBJ whole genome shotgun (WGS) entry which is preliminary data.</text>
</comment>
<name>A0A5C5WCL6_9BACT</name>
<dbReference type="InterPro" id="IPR043129">
    <property type="entry name" value="ATPase_NBD"/>
</dbReference>
<dbReference type="PANTHER" id="PTHR30605">
    <property type="entry name" value="ANHYDRO-N-ACETYLMURAMIC ACID KINASE"/>
    <property type="match status" value="1"/>
</dbReference>
<keyword evidence="1" id="KW-0808">Transferase</keyword>
<dbReference type="OrthoDB" id="9763949at2"/>
<dbReference type="GO" id="GO:0016773">
    <property type="term" value="F:phosphotransferase activity, alcohol group as acceptor"/>
    <property type="evidence" value="ECO:0007669"/>
    <property type="project" value="InterPro"/>
</dbReference>
<dbReference type="GO" id="GO:0006040">
    <property type="term" value="P:amino sugar metabolic process"/>
    <property type="evidence" value="ECO:0007669"/>
    <property type="project" value="InterPro"/>
</dbReference>